<dbReference type="InterPro" id="IPR028098">
    <property type="entry name" value="Glyco_trans_4-like_N"/>
</dbReference>
<dbReference type="RefSeq" id="WP_320227028.1">
    <property type="nucleotide sequence ID" value="NZ_JAVIJC010000015.1"/>
</dbReference>
<dbReference type="SUPFAM" id="SSF53756">
    <property type="entry name" value="UDP-Glycosyltransferase/glycogen phosphorylase"/>
    <property type="match status" value="1"/>
</dbReference>
<dbReference type="Proteomes" id="UP001271249">
    <property type="component" value="Unassembled WGS sequence"/>
</dbReference>
<keyword evidence="2" id="KW-0808">Transferase</keyword>
<organism evidence="2 3">
    <name type="scientific">Mesorhizobium captivum</name>
    <dbReference type="NCBI Taxonomy" id="3072319"/>
    <lineage>
        <taxon>Bacteria</taxon>
        <taxon>Pseudomonadati</taxon>
        <taxon>Pseudomonadota</taxon>
        <taxon>Alphaproteobacteria</taxon>
        <taxon>Hyphomicrobiales</taxon>
        <taxon>Phyllobacteriaceae</taxon>
        <taxon>Mesorhizobium</taxon>
    </lineage>
</organism>
<dbReference type="Gene3D" id="3.40.50.2000">
    <property type="entry name" value="Glycogen Phosphorylase B"/>
    <property type="match status" value="2"/>
</dbReference>
<name>A0ABU4Z1C0_9HYPH</name>
<comment type="caution">
    <text evidence="2">The sequence shown here is derived from an EMBL/GenBank/DDBJ whole genome shotgun (WGS) entry which is preliminary data.</text>
</comment>
<dbReference type="EC" id="2.4.-.-" evidence="2"/>
<dbReference type="Pfam" id="PF13439">
    <property type="entry name" value="Glyco_transf_4"/>
    <property type="match status" value="1"/>
</dbReference>
<keyword evidence="3" id="KW-1185">Reference proteome</keyword>
<evidence type="ECO:0000313" key="3">
    <source>
        <dbReference type="Proteomes" id="UP001271249"/>
    </source>
</evidence>
<reference evidence="2 3" key="1">
    <citation type="submission" date="2023-08" db="EMBL/GenBank/DDBJ databases">
        <title>Implementing the SeqCode for naming new Mesorhizobium species isolated from Vachellia karroo root nodules.</title>
        <authorList>
            <person name="Van Lill M."/>
        </authorList>
    </citation>
    <scope>NUCLEOTIDE SEQUENCE [LARGE SCALE GENOMIC DNA]</scope>
    <source>
        <strain evidence="2 3">VK22B</strain>
    </source>
</reference>
<evidence type="ECO:0000259" key="1">
    <source>
        <dbReference type="Pfam" id="PF13439"/>
    </source>
</evidence>
<dbReference type="InterPro" id="IPR050194">
    <property type="entry name" value="Glycosyltransferase_grp1"/>
</dbReference>
<dbReference type="CDD" id="cd03801">
    <property type="entry name" value="GT4_PimA-like"/>
    <property type="match status" value="1"/>
</dbReference>
<dbReference type="EMBL" id="JAVIJC010000015">
    <property type="protein sequence ID" value="MDX8493047.1"/>
    <property type="molecule type" value="Genomic_DNA"/>
</dbReference>
<gene>
    <name evidence="2" type="ORF">RFN29_15840</name>
</gene>
<keyword evidence="2" id="KW-0328">Glycosyltransferase</keyword>
<dbReference type="PANTHER" id="PTHR45947">
    <property type="entry name" value="SULFOQUINOVOSYL TRANSFERASE SQD2"/>
    <property type="match status" value="1"/>
</dbReference>
<dbReference type="PANTHER" id="PTHR45947:SF3">
    <property type="entry name" value="SULFOQUINOVOSYL TRANSFERASE SQD2"/>
    <property type="match status" value="1"/>
</dbReference>
<dbReference type="GO" id="GO:0016757">
    <property type="term" value="F:glycosyltransferase activity"/>
    <property type="evidence" value="ECO:0007669"/>
    <property type="project" value="UniProtKB-KW"/>
</dbReference>
<feature type="domain" description="Glycosyltransferase subfamily 4-like N-terminal" evidence="1">
    <location>
        <begin position="15"/>
        <end position="220"/>
    </location>
</feature>
<sequence>MMRILLLSQFYPPVIGGEERHVRNLGAALAQRGHHVSVGTLMHPGSPETELDGAVRVHRLHGTLQRLSGLHTDPERRHAPPFPDPELVLALKRLVAQERPDIVHAHNWIYASFLPLKGLRGARLVITFHDYGLVCAKKNFMHLGSHLCSGPAPAKCLPCATGHYGVVKAAATTLGNWASSFAARRLVDRFIAVSHAVARHNGLTRGRAPYKVIPNFVPDDVGVLGPEDACLRELPKGEFILFVGDLTRLKGIDVLLQAYASLERAPELVLIGRRVADTPTQFPPRVRVFSRWPHSAIMHAWRRSLFGVLPSVGPEACATVIMEAMSSGKAVVATDVGGMPDIVDHGETGLLVRSGDAHALANAMQILLDDRGLLTHLEVTSLARVERLKAGAVVTQIEQVYRDILSSETSRFAAPAQQGLGQPPCR</sequence>
<proteinExistence type="predicted"/>
<protein>
    <submittedName>
        <fullName evidence="2">Glycosyltransferase family 4 protein</fullName>
        <ecNumber evidence="2">2.4.-.-</ecNumber>
    </submittedName>
</protein>
<accession>A0ABU4Z1C0</accession>
<dbReference type="Pfam" id="PF13692">
    <property type="entry name" value="Glyco_trans_1_4"/>
    <property type="match status" value="1"/>
</dbReference>
<evidence type="ECO:0000313" key="2">
    <source>
        <dbReference type="EMBL" id="MDX8493047.1"/>
    </source>
</evidence>